<keyword evidence="6" id="KW-1185">Reference proteome</keyword>
<comment type="caution">
    <text evidence="5">The sequence shown here is derived from an EMBL/GenBank/DDBJ whole genome shotgun (WGS) entry which is preliminary data.</text>
</comment>
<comment type="similarity">
    <text evidence="1">Belongs to the NSRP1 family.</text>
</comment>
<feature type="domain" description="Nuclear speckle splicing regulatory protein 1 N-terminal" evidence="4">
    <location>
        <begin position="10"/>
        <end position="114"/>
    </location>
</feature>
<dbReference type="OrthoDB" id="446635at2759"/>
<gene>
    <name evidence="5" type="ORF">Ocin01_15844</name>
</gene>
<proteinExistence type="inferred from homology"/>
<dbReference type="InterPro" id="IPR018612">
    <property type="entry name" value="NSRP1_N"/>
</dbReference>
<organism evidence="5 6">
    <name type="scientific">Orchesella cincta</name>
    <name type="common">Springtail</name>
    <name type="synonym">Podura cincta</name>
    <dbReference type="NCBI Taxonomy" id="48709"/>
    <lineage>
        <taxon>Eukaryota</taxon>
        <taxon>Metazoa</taxon>
        <taxon>Ecdysozoa</taxon>
        <taxon>Arthropoda</taxon>
        <taxon>Hexapoda</taxon>
        <taxon>Collembola</taxon>
        <taxon>Entomobryomorpha</taxon>
        <taxon>Entomobryoidea</taxon>
        <taxon>Orchesellidae</taxon>
        <taxon>Orchesellinae</taxon>
        <taxon>Orchesella</taxon>
    </lineage>
</organism>
<feature type="coiled-coil region" evidence="3">
    <location>
        <begin position="54"/>
        <end position="114"/>
    </location>
</feature>
<keyword evidence="2 3" id="KW-0175">Coiled coil</keyword>
<dbReference type="AlphaFoldDB" id="A0A1D2MCW2"/>
<dbReference type="PANTHER" id="PTHR31938">
    <property type="entry name" value="NUCLEAR SPECKLE SPLICING REGULATORY PROTEIN 1"/>
    <property type="match status" value="1"/>
</dbReference>
<evidence type="ECO:0000259" key="4">
    <source>
        <dbReference type="Pfam" id="PF09745"/>
    </source>
</evidence>
<dbReference type="Pfam" id="PF09745">
    <property type="entry name" value="NSRP1_N"/>
    <property type="match status" value="1"/>
</dbReference>
<sequence>MQHKQAALILQKALEEDPTVFQYDELYDEMDKKRISNREEAKGSQAPKYIQNLMKMAERRQRENERRIEKVAQKELEKEGDLFKDKEAFVTGAYKRKMEELRRLEEEEKREDALDG</sequence>
<dbReference type="Proteomes" id="UP000094527">
    <property type="component" value="Unassembled WGS sequence"/>
</dbReference>
<protein>
    <submittedName>
        <fullName evidence="5">Nuclear speckle splicing regulatory protein 1</fullName>
    </submittedName>
</protein>
<evidence type="ECO:0000313" key="6">
    <source>
        <dbReference type="Proteomes" id="UP000094527"/>
    </source>
</evidence>
<dbReference type="OMA" id="NECEGEA"/>
<dbReference type="GO" id="GO:0000381">
    <property type="term" value="P:regulation of alternative mRNA splicing, via spliceosome"/>
    <property type="evidence" value="ECO:0007669"/>
    <property type="project" value="InterPro"/>
</dbReference>
<dbReference type="EMBL" id="LJIJ01001773">
    <property type="protein sequence ID" value="ODM90837.1"/>
    <property type="molecule type" value="Genomic_DNA"/>
</dbReference>
<reference evidence="5 6" key="1">
    <citation type="journal article" date="2016" name="Genome Biol. Evol.">
        <title>Gene Family Evolution Reflects Adaptation to Soil Environmental Stressors in the Genome of the Collembolan Orchesella cincta.</title>
        <authorList>
            <person name="Faddeeva-Vakhrusheva A."/>
            <person name="Derks M.F."/>
            <person name="Anvar S.Y."/>
            <person name="Agamennone V."/>
            <person name="Suring W."/>
            <person name="Smit S."/>
            <person name="van Straalen N.M."/>
            <person name="Roelofs D."/>
        </authorList>
    </citation>
    <scope>NUCLEOTIDE SEQUENCE [LARGE SCALE GENOMIC DNA]</scope>
    <source>
        <tissue evidence="5">Mixed pool</tissue>
    </source>
</reference>
<name>A0A1D2MCW2_ORCCI</name>
<evidence type="ECO:0000256" key="2">
    <source>
        <dbReference type="ARBA" id="ARBA00023054"/>
    </source>
</evidence>
<evidence type="ECO:0000256" key="3">
    <source>
        <dbReference type="SAM" id="Coils"/>
    </source>
</evidence>
<dbReference type="STRING" id="48709.A0A1D2MCW2"/>
<evidence type="ECO:0000313" key="5">
    <source>
        <dbReference type="EMBL" id="ODM90837.1"/>
    </source>
</evidence>
<evidence type="ECO:0000256" key="1">
    <source>
        <dbReference type="ARBA" id="ARBA00010126"/>
    </source>
</evidence>
<dbReference type="PANTHER" id="PTHR31938:SF4">
    <property type="entry name" value="NUCLEAR SPECKLE SPLICING REGULATORY PROTEIN 1"/>
    <property type="match status" value="1"/>
</dbReference>
<accession>A0A1D2MCW2</accession>
<dbReference type="InterPro" id="IPR042816">
    <property type="entry name" value="Nsrp1"/>
</dbReference>